<keyword evidence="4" id="KW-0010">Activator</keyword>
<reference evidence="11" key="2">
    <citation type="submission" date="2025-08" db="UniProtKB">
        <authorList>
            <consortium name="RefSeq"/>
        </authorList>
    </citation>
    <scope>IDENTIFICATION</scope>
    <source>
        <tissue evidence="11">Etiolated seedlings</tissue>
    </source>
</reference>
<feature type="domain" description="Transcription factor CBF/NF-Y/archaeal histone" evidence="9">
    <location>
        <begin position="93"/>
        <end position="155"/>
    </location>
</feature>
<protein>
    <submittedName>
        <fullName evidence="11">Nuclear transcription factor Y subunit C-2-like</fullName>
    </submittedName>
</protein>
<comment type="subcellular location">
    <subcellularLocation>
        <location evidence="1">Nucleus</location>
    </subcellularLocation>
</comment>
<dbReference type="GeneID" id="101502053"/>
<dbReference type="InterPro" id="IPR050568">
    <property type="entry name" value="Transcr_DNA_Rep_Reg"/>
</dbReference>
<keyword evidence="5" id="KW-0804">Transcription</keyword>
<organism evidence="10 11">
    <name type="scientific">Cicer arietinum</name>
    <name type="common">Chickpea</name>
    <name type="synonym">Garbanzo</name>
    <dbReference type="NCBI Taxonomy" id="3827"/>
    <lineage>
        <taxon>Eukaryota</taxon>
        <taxon>Viridiplantae</taxon>
        <taxon>Streptophyta</taxon>
        <taxon>Embryophyta</taxon>
        <taxon>Tracheophyta</taxon>
        <taxon>Spermatophyta</taxon>
        <taxon>Magnoliopsida</taxon>
        <taxon>eudicotyledons</taxon>
        <taxon>Gunneridae</taxon>
        <taxon>Pentapetalae</taxon>
        <taxon>rosids</taxon>
        <taxon>fabids</taxon>
        <taxon>Fabales</taxon>
        <taxon>Fabaceae</taxon>
        <taxon>Papilionoideae</taxon>
        <taxon>50 kb inversion clade</taxon>
        <taxon>NPAAA clade</taxon>
        <taxon>Hologalegina</taxon>
        <taxon>IRL clade</taxon>
        <taxon>Cicereae</taxon>
        <taxon>Cicer</taxon>
    </lineage>
</organism>
<keyword evidence="6" id="KW-0539">Nucleus</keyword>
<dbReference type="GO" id="GO:0000981">
    <property type="term" value="F:DNA-binding transcription factor activity, RNA polymerase II-specific"/>
    <property type="evidence" value="ECO:0007669"/>
    <property type="project" value="TreeGrafter"/>
</dbReference>
<keyword evidence="2" id="KW-0805">Transcription regulation</keyword>
<gene>
    <name evidence="11" type="primary">LOC101502053</name>
</gene>
<accession>A0A1S2XCU1</accession>
<dbReference type="KEGG" id="cam:101502053"/>
<comment type="similarity">
    <text evidence="7">Belongs to the NFYC/HAP5 subunit family.</text>
</comment>
<dbReference type="InterPro" id="IPR009072">
    <property type="entry name" value="Histone-fold"/>
</dbReference>
<keyword evidence="10" id="KW-1185">Reference proteome</keyword>
<dbReference type="Gene3D" id="1.10.20.10">
    <property type="entry name" value="Histone, subunit A"/>
    <property type="match status" value="1"/>
</dbReference>
<dbReference type="PANTHER" id="PTHR10252:SF8">
    <property type="entry name" value="NUCLEAR TRANSCRIPTION FACTOR Y SUBUNIT GAMMA"/>
    <property type="match status" value="1"/>
</dbReference>
<evidence type="ECO:0000256" key="1">
    <source>
        <dbReference type="ARBA" id="ARBA00004123"/>
    </source>
</evidence>
<reference evidence="10" key="1">
    <citation type="journal article" date="2013" name="Nat. Biotechnol.">
        <title>Draft genome sequence of chickpea (Cicer arietinum) provides a resource for trait improvement.</title>
        <authorList>
            <person name="Varshney R.K."/>
            <person name="Song C."/>
            <person name="Saxena R.K."/>
            <person name="Azam S."/>
            <person name="Yu S."/>
            <person name="Sharpe A.G."/>
            <person name="Cannon S."/>
            <person name="Baek J."/>
            <person name="Rosen B.D."/>
            <person name="Tar'an B."/>
            <person name="Millan T."/>
            <person name="Zhang X."/>
            <person name="Ramsay L.D."/>
            <person name="Iwata A."/>
            <person name="Wang Y."/>
            <person name="Nelson W."/>
            <person name="Farmer A.D."/>
            <person name="Gaur P.M."/>
            <person name="Soderlund C."/>
            <person name="Penmetsa R.V."/>
            <person name="Xu C."/>
            <person name="Bharti A.K."/>
            <person name="He W."/>
            <person name="Winter P."/>
            <person name="Zhao S."/>
            <person name="Hane J.K."/>
            <person name="Carrasquilla-Garcia N."/>
            <person name="Condie J.A."/>
            <person name="Upadhyaya H.D."/>
            <person name="Luo M.C."/>
            <person name="Thudi M."/>
            <person name="Gowda C.L."/>
            <person name="Singh N.P."/>
            <person name="Lichtenzveig J."/>
            <person name="Gali K.K."/>
            <person name="Rubio J."/>
            <person name="Nadarajan N."/>
            <person name="Dolezel J."/>
            <person name="Bansal K.C."/>
            <person name="Xu X."/>
            <person name="Edwards D."/>
            <person name="Zhang G."/>
            <person name="Kahl G."/>
            <person name="Gil J."/>
            <person name="Singh K.B."/>
            <person name="Datta S.K."/>
            <person name="Jackson S.A."/>
            <person name="Wang J."/>
            <person name="Cook D.R."/>
        </authorList>
    </citation>
    <scope>NUCLEOTIDE SEQUENCE [LARGE SCALE GENOMIC DNA]</scope>
    <source>
        <strain evidence="10">cv. CDC Frontier</strain>
    </source>
</reference>
<evidence type="ECO:0000256" key="2">
    <source>
        <dbReference type="ARBA" id="ARBA00023015"/>
    </source>
</evidence>
<evidence type="ECO:0000259" key="9">
    <source>
        <dbReference type="Pfam" id="PF00808"/>
    </source>
</evidence>
<dbReference type="RefSeq" id="XP_004486310.1">
    <property type="nucleotide sequence ID" value="XM_004486253.3"/>
</dbReference>
<dbReference type="Pfam" id="PF00808">
    <property type="entry name" value="CBFD_NFYB_HMF"/>
    <property type="match status" value="1"/>
</dbReference>
<dbReference type="GO" id="GO:0005634">
    <property type="term" value="C:nucleus"/>
    <property type="evidence" value="ECO:0007669"/>
    <property type="project" value="UniProtKB-SubCell"/>
</dbReference>
<dbReference type="STRING" id="3827.A0A1S2XCU1"/>
<dbReference type="GO" id="GO:0046982">
    <property type="term" value="F:protein heterodimerization activity"/>
    <property type="evidence" value="ECO:0007669"/>
    <property type="project" value="InterPro"/>
</dbReference>
<dbReference type="PaxDb" id="3827-XP_004486310.1"/>
<sequence length="223" mass="25757">MNQKRQEEEEEGNEETQSESESKQIVAISRPLIQTPGASAFSCYLNRDKLPKYFRHSILQQQKQQELKKKLENFWINQNHEIEESNNLGNHCLPLARIKKVMKSDEQVSMISAEVPVLFAKACEMFIMEMTMRSWAHAEMNQKKTIQKSDIASAISSTDVFDFLVDIVPREEDTMDHEIFRRRESVPYYYVPLPPHHAAPPGMFMGTPELLPNPNQENGDSSD</sequence>
<evidence type="ECO:0000313" key="10">
    <source>
        <dbReference type="Proteomes" id="UP000087171"/>
    </source>
</evidence>
<dbReference type="CDD" id="cd22908">
    <property type="entry name" value="HFD_NFYC-like"/>
    <property type="match status" value="1"/>
</dbReference>
<keyword evidence="3" id="KW-0238">DNA-binding</keyword>
<dbReference type="OrthoDB" id="1430158at2759"/>
<evidence type="ECO:0000256" key="7">
    <source>
        <dbReference type="ARBA" id="ARBA00038129"/>
    </source>
</evidence>
<evidence type="ECO:0000256" key="8">
    <source>
        <dbReference type="SAM" id="MobiDB-lite"/>
    </source>
</evidence>
<dbReference type="PANTHER" id="PTHR10252">
    <property type="entry name" value="HISTONE-LIKE TRANSCRIPTION FACTOR CCAAT-RELATED"/>
    <property type="match status" value="1"/>
</dbReference>
<dbReference type="FunFam" id="1.10.20.10:FF:000006">
    <property type="entry name" value="Nuclear transcription factor Y subunit gamma"/>
    <property type="match status" value="1"/>
</dbReference>
<evidence type="ECO:0000313" key="11">
    <source>
        <dbReference type="RefSeq" id="XP_004486310.1"/>
    </source>
</evidence>
<evidence type="ECO:0000256" key="4">
    <source>
        <dbReference type="ARBA" id="ARBA00023159"/>
    </source>
</evidence>
<dbReference type="SUPFAM" id="SSF47113">
    <property type="entry name" value="Histone-fold"/>
    <property type="match status" value="1"/>
</dbReference>
<dbReference type="InterPro" id="IPR003958">
    <property type="entry name" value="CBFA_NFYB_domain"/>
</dbReference>
<evidence type="ECO:0000256" key="6">
    <source>
        <dbReference type="ARBA" id="ARBA00023242"/>
    </source>
</evidence>
<evidence type="ECO:0000256" key="3">
    <source>
        <dbReference type="ARBA" id="ARBA00023125"/>
    </source>
</evidence>
<name>A0A1S2XCU1_CICAR</name>
<proteinExistence type="inferred from homology"/>
<dbReference type="eggNOG" id="KOG1657">
    <property type="taxonomic scope" value="Eukaryota"/>
</dbReference>
<evidence type="ECO:0000256" key="5">
    <source>
        <dbReference type="ARBA" id="ARBA00023163"/>
    </source>
</evidence>
<dbReference type="Proteomes" id="UP000087171">
    <property type="component" value="Chromosome Ca1"/>
</dbReference>
<feature type="compositionally biased region" description="Acidic residues" evidence="8">
    <location>
        <begin position="8"/>
        <end position="18"/>
    </location>
</feature>
<dbReference type="GO" id="GO:0000978">
    <property type="term" value="F:RNA polymerase II cis-regulatory region sequence-specific DNA binding"/>
    <property type="evidence" value="ECO:0007669"/>
    <property type="project" value="TreeGrafter"/>
</dbReference>
<dbReference type="AlphaFoldDB" id="A0A1S2XCU1"/>
<feature type="region of interest" description="Disordered" evidence="8">
    <location>
        <begin position="1"/>
        <end position="25"/>
    </location>
</feature>